<evidence type="ECO:0000313" key="1">
    <source>
        <dbReference type="EMBL" id="CAB4339752.1"/>
    </source>
</evidence>
<sequence>MPAAAINAKIKRKNAMPSRWWVGSNSCAPLKTKRVALPKALASKRHNEPIAEKSARTNPLPGLLLFLLRALPRDLAIMWLSLLSRPQ</sequence>
<reference evidence="2" key="1">
    <citation type="submission" date="2020-05" db="EMBL/GenBank/DDBJ databases">
        <authorList>
            <person name="Chiriac C."/>
            <person name="Salcher M."/>
            <person name="Ghai R."/>
            <person name="Kavagutti S V."/>
        </authorList>
    </citation>
    <scope>NUCLEOTIDE SEQUENCE</scope>
</reference>
<accession>A0A6J6D910</accession>
<evidence type="ECO:0000313" key="2">
    <source>
        <dbReference type="EMBL" id="CAB4558743.1"/>
    </source>
</evidence>
<dbReference type="EMBL" id="CAEZSY010000118">
    <property type="protein sequence ID" value="CAB4558743.1"/>
    <property type="molecule type" value="Genomic_DNA"/>
</dbReference>
<dbReference type="AlphaFoldDB" id="A0A6J6D910"/>
<organism evidence="2">
    <name type="scientific">freshwater metagenome</name>
    <dbReference type="NCBI Taxonomy" id="449393"/>
    <lineage>
        <taxon>unclassified sequences</taxon>
        <taxon>metagenomes</taxon>
        <taxon>ecological metagenomes</taxon>
    </lineage>
</organism>
<proteinExistence type="predicted"/>
<evidence type="ECO:0000313" key="3">
    <source>
        <dbReference type="EMBL" id="CAB4807968.1"/>
    </source>
</evidence>
<dbReference type="EMBL" id="CAESAM010000052">
    <property type="protein sequence ID" value="CAB4339752.1"/>
    <property type="molecule type" value="Genomic_DNA"/>
</dbReference>
<gene>
    <name evidence="2" type="ORF">UFOPK1509_00763</name>
    <name evidence="3" type="ORF">UFOPK3120_00396</name>
    <name evidence="1" type="ORF">UFOPK4171_00654</name>
</gene>
<dbReference type="EMBL" id="CAFAAW010000029">
    <property type="protein sequence ID" value="CAB4807968.1"/>
    <property type="molecule type" value="Genomic_DNA"/>
</dbReference>
<name>A0A6J6D910_9ZZZZ</name>
<protein>
    <submittedName>
        <fullName evidence="2">Unannotated protein</fullName>
    </submittedName>
</protein>